<dbReference type="SUPFAM" id="SSF51735">
    <property type="entry name" value="NAD(P)-binding Rossmann-fold domains"/>
    <property type="match status" value="1"/>
</dbReference>
<keyword evidence="2 6" id="KW-0313">Glucose metabolism</keyword>
<protein>
    <recommendedName>
        <fullName evidence="6">Glucose-6-phosphate 1-dehydrogenase</fullName>
        <shortName evidence="6">G6PD</shortName>
        <ecNumber evidence="6">1.1.1.49</ecNumber>
    </recommendedName>
</protein>
<evidence type="ECO:0000259" key="8">
    <source>
        <dbReference type="Pfam" id="PF00479"/>
    </source>
</evidence>
<keyword evidence="11" id="KW-1185">Reference proteome</keyword>
<evidence type="ECO:0000256" key="1">
    <source>
        <dbReference type="ARBA" id="ARBA00004937"/>
    </source>
</evidence>
<dbReference type="Pfam" id="PF02781">
    <property type="entry name" value="G6PD_C"/>
    <property type="match status" value="1"/>
</dbReference>
<keyword evidence="5 6" id="KW-0119">Carbohydrate metabolism</keyword>
<evidence type="ECO:0000256" key="5">
    <source>
        <dbReference type="ARBA" id="ARBA00023277"/>
    </source>
</evidence>
<feature type="binding site" evidence="6">
    <location>
        <position position="221"/>
    </location>
    <ligand>
        <name>substrate</name>
    </ligand>
</feature>
<comment type="caution">
    <text evidence="6">Lacks conserved residue(s) required for the propagation of feature annotation.</text>
</comment>
<feature type="binding site" evidence="6">
    <location>
        <position position="255"/>
    </location>
    <ligand>
        <name>substrate</name>
    </ligand>
</feature>
<evidence type="ECO:0000259" key="9">
    <source>
        <dbReference type="Pfam" id="PF02781"/>
    </source>
</evidence>
<evidence type="ECO:0000313" key="11">
    <source>
        <dbReference type="Proteomes" id="UP000612893"/>
    </source>
</evidence>
<evidence type="ECO:0000256" key="6">
    <source>
        <dbReference type="HAMAP-Rule" id="MF_00966"/>
    </source>
</evidence>
<dbReference type="Gene3D" id="3.40.50.720">
    <property type="entry name" value="NAD(P)-binding Rossmann-like Domain"/>
    <property type="match status" value="1"/>
</dbReference>
<gene>
    <name evidence="6 10" type="primary">zwf</name>
    <name evidence="10" type="ORF">JF922_03690</name>
</gene>
<evidence type="ECO:0000256" key="4">
    <source>
        <dbReference type="ARBA" id="ARBA00023002"/>
    </source>
</evidence>
<dbReference type="InterPro" id="IPR001282">
    <property type="entry name" value="G6P_DH"/>
</dbReference>
<feature type="active site" description="Proton acceptor" evidence="6">
    <location>
        <position position="279"/>
    </location>
</feature>
<evidence type="ECO:0000256" key="2">
    <source>
        <dbReference type="ARBA" id="ARBA00022526"/>
    </source>
</evidence>
<dbReference type="Gene3D" id="3.30.360.10">
    <property type="entry name" value="Dihydrodipicolinate Reductase, domain 2"/>
    <property type="match status" value="1"/>
</dbReference>
<organism evidence="10 11">
    <name type="scientific">Candidatus Nephthysia bennettiae</name>
    <dbReference type="NCBI Taxonomy" id="3127016"/>
    <lineage>
        <taxon>Bacteria</taxon>
        <taxon>Bacillati</taxon>
        <taxon>Candidatus Dormiibacterota</taxon>
        <taxon>Candidatus Dormibacteria</taxon>
        <taxon>Candidatus Dormibacterales</taxon>
        <taxon>Candidatus Dormibacteraceae</taxon>
        <taxon>Candidatus Nephthysia</taxon>
    </lineage>
</organism>
<comment type="catalytic activity">
    <reaction evidence="6">
        <text>D-glucose 6-phosphate + NADP(+) = 6-phospho-D-glucono-1,5-lactone + NADPH + H(+)</text>
        <dbReference type="Rhea" id="RHEA:15841"/>
        <dbReference type="ChEBI" id="CHEBI:15378"/>
        <dbReference type="ChEBI" id="CHEBI:57783"/>
        <dbReference type="ChEBI" id="CHEBI:57955"/>
        <dbReference type="ChEBI" id="CHEBI:58349"/>
        <dbReference type="ChEBI" id="CHEBI:61548"/>
        <dbReference type="EC" id="1.1.1.49"/>
    </reaction>
</comment>
<feature type="domain" description="Glucose-6-phosphate dehydrogenase NAD-binding" evidence="8">
    <location>
        <begin position="43"/>
        <end position="226"/>
    </location>
</feature>
<feature type="binding site" evidence="6">
    <location>
        <begin position="46"/>
        <end position="53"/>
    </location>
    <ligand>
        <name>NADP(+)</name>
        <dbReference type="ChEBI" id="CHEBI:58349"/>
    </ligand>
</feature>
<proteinExistence type="inferred from homology"/>
<dbReference type="AlphaFoldDB" id="A0A934JZR5"/>
<dbReference type="InterPro" id="IPR022675">
    <property type="entry name" value="G6P_DH_C"/>
</dbReference>
<comment type="function">
    <text evidence="6">Catalyzes the oxidation of glucose 6-phosphate to 6-phosphogluconolactone.</text>
</comment>
<dbReference type="EC" id="1.1.1.49" evidence="6"/>
<reference evidence="10" key="1">
    <citation type="submission" date="2020-10" db="EMBL/GenBank/DDBJ databases">
        <title>Ca. Dormibacterota MAGs.</title>
        <authorList>
            <person name="Montgomery K."/>
        </authorList>
    </citation>
    <scope>NUCLEOTIDE SEQUENCE [LARGE SCALE GENOMIC DNA]</scope>
    <source>
        <strain evidence="10">SC8812_S17_10</strain>
    </source>
</reference>
<keyword evidence="4 6" id="KW-0560">Oxidoreductase</keyword>
<dbReference type="HAMAP" id="MF_00966">
    <property type="entry name" value="G6PD"/>
    <property type="match status" value="1"/>
</dbReference>
<dbReference type="GO" id="GO:0004345">
    <property type="term" value="F:glucose-6-phosphate dehydrogenase activity"/>
    <property type="evidence" value="ECO:0007669"/>
    <property type="project" value="UniProtKB-UniRule"/>
</dbReference>
<dbReference type="GO" id="GO:0006006">
    <property type="term" value="P:glucose metabolic process"/>
    <property type="evidence" value="ECO:0007669"/>
    <property type="project" value="UniProtKB-KW"/>
</dbReference>
<feature type="binding site" evidence="6">
    <location>
        <begin position="123"/>
        <end position="124"/>
    </location>
    <ligand>
        <name>NADP(+)</name>
        <dbReference type="ChEBI" id="CHEBI:58349"/>
    </ligand>
</feature>
<feature type="binding site" evidence="6">
    <location>
        <position position="379"/>
    </location>
    <ligand>
        <name>substrate</name>
    </ligand>
</feature>
<dbReference type="InterPro" id="IPR036291">
    <property type="entry name" value="NAD(P)-bd_dom_sf"/>
</dbReference>
<dbReference type="GO" id="GO:0005829">
    <property type="term" value="C:cytosol"/>
    <property type="evidence" value="ECO:0007669"/>
    <property type="project" value="TreeGrafter"/>
</dbReference>
<evidence type="ECO:0000256" key="7">
    <source>
        <dbReference type="SAM" id="MobiDB-lite"/>
    </source>
</evidence>
<accession>A0A934JZR5</accession>
<dbReference type="Proteomes" id="UP000612893">
    <property type="component" value="Unassembled WGS sequence"/>
</dbReference>
<comment type="caution">
    <text evidence="10">The sequence shown here is derived from an EMBL/GenBank/DDBJ whole genome shotgun (WGS) entry which is preliminary data.</text>
</comment>
<dbReference type="EMBL" id="JAEKNR010000040">
    <property type="protein sequence ID" value="MBJ7597174.1"/>
    <property type="molecule type" value="Genomic_DNA"/>
</dbReference>
<dbReference type="SUPFAM" id="SSF55347">
    <property type="entry name" value="Glyceraldehyde-3-phosphate dehydrogenase-like, C-terminal domain"/>
    <property type="match status" value="1"/>
</dbReference>
<feature type="binding site" evidence="6">
    <location>
        <position position="274"/>
    </location>
    <ligand>
        <name>substrate</name>
    </ligand>
</feature>
<keyword evidence="3 6" id="KW-0521">NADP</keyword>
<comment type="similarity">
    <text evidence="6">Belongs to the glucose-6-phosphate dehydrogenase family.</text>
</comment>
<dbReference type="GO" id="GO:0009051">
    <property type="term" value="P:pentose-phosphate shunt, oxidative branch"/>
    <property type="evidence" value="ECO:0007669"/>
    <property type="project" value="TreeGrafter"/>
</dbReference>
<feature type="region of interest" description="Disordered" evidence="7">
    <location>
        <begin position="1"/>
        <end position="22"/>
    </location>
</feature>
<dbReference type="PRINTS" id="PR00079">
    <property type="entry name" value="G6PDHDRGNASE"/>
</dbReference>
<evidence type="ECO:0000313" key="10">
    <source>
        <dbReference type="EMBL" id="MBJ7597174.1"/>
    </source>
</evidence>
<feature type="binding site" evidence="6">
    <location>
        <position position="187"/>
    </location>
    <ligand>
        <name>NADP(+)</name>
        <dbReference type="ChEBI" id="CHEBI:58349"/>
    </ligand>
</feature>
<dbReference type="InterPro" id="IPR022674">
    <property type="entry name" value="G6P_DH_NAD-bd"/>
</dbReference>
<dbReference type="Pfam" id="PF00479">
    <property type="entry name" value="G6PD_N"/>
    <property type="match status" value="1"/>
</dbReference>
<dbReference type="PANTHER" id="PTHR23429">
    <property type="entry name" value="GLUCOSE-6-PHOSPHATE 1-DEHYDROGENASE G6PD"/>
    <property type="match status" value="1"/>
</dbReference>
<dbReference type="GO" id="GO:0050661">
    <property type="term" value="F:NADP binding"/>
    <property type="evidence" value="ECO:0007669"/>
    <property type="project" value="UniProtKB-UniRule"/>
</dbReference>
<evidence type="ECO:0000256" key="3">
    <source>
        <dbReference type="ARBA" id="ARBA00022857"/>
    </source>
</evidence>
<name>A0A934JZR5_9BACT</name>
<dbReference type="PANTHER" id="PTHR23429:SF0">
    <property type="entry name" value="GLUCOSE-6-PHOSPHATE 1-DEHYDROGENASE"/>
    <property type="match status" value="1"/>
</dbReference>
<feature type="domain" description="Glucose-6-phosphate dehydrogenase C-terminal" evidence="9">
    <location>
        <begin position="228"/>
        <end position="526"/>
    </location>
</feature>
<dbReference type="NCBIfam" id="NF009492">
    <property type="entry name" value="PRK12853.1-3"/>
    <property type="match status" value="1"/>
</dbReference>
<dbReference type="PIRSF" id="PIRSF000110">
    <property type="entry name" value="G6PD"/>
    <property type="match status" value="1"/>
</dbReference>
<dbReference type="NCBIfam" id="TIGR00871">
    <property type="entry name" value="zwf"/>
    <property type="match status" value="1"/>
</dbReference>
<comment type="pathway">
    <text evidence="1 6">Carbohydrate degradation; pentose phosphate pathway; D-ribulose 5-phosphate from D-glucose 6-phosphate (oxidative stage): step 1/3.</text>
</comment>
<feature type="binding site" evidence="6">
    <location>
        <position position="217"/>
    </location>
    <ligand>
        <name>substrate</name>
    </ligand>
</feature>
<sequence>MATHAVSADARTPDNQAAVTADAAPAPTAASIHFRPVEPVLLVIFGATGDLSRRKLLPSLYNLAHDDMLPEGFAVLGAAKEELSPNDFRALAEDSIRHWSRSQPIDERVLRRLLESVFYQPLDLRDEAGYIRLGRRLEQLDKERQTRHWLYYCATPPGIFSTIVRNLDAAGLARGSDDRQRRILIEKPFGTNLQSARELNQLVARSFGEECVYRIDHYLAKETVQNILILRFANSVFEPIWSNHYVDNVQITVAEQLGIEGRAAYYERAGALRDMVQNHLLQLLTLVTLEPPVSYNHQALRDEKVKVLHAVRPIKADSMDQQVVRGQYGSGRICGQPVPGYREEPGVASNSTTETYVALRVSIDSWRWAGVPFYLRTGKRLARRASEVRIEFKPPPHITFGRQATRDLEPNSITVRIQPDEGIVLRVGAKAPEPGMEIRSVDMDFAYGRSFGHGSADAYEHLLVDGMVGDPTHFIRGDEVEAAWTIMDPIEERWTTGLSPLYSYLAGSWGPEVADELLARDGRKWHLP</sequence>